<evidence type="ECO:0000256" key="1">
    <source>
        <dbReference type="SAM" id="SignalP"/>
    </source>
</evidence>
<dbReference type="Proteomes" id="UP000787625">
    <property type="component" value="Unassembled WGS sequence"/>
</dbReference>
<dbReference type="EMBL" id="DWUP01000175">
    <property type="protein sequence ID" value="HJD53547.1"/>
    <property type="molecule type" value="Genomic_DNA"/>
</dbReference>
<reference evidence="2" key="2">
    <citation type="submission" date="2021-04" db="EMBL/GenBank/DDBJ databases">
        <authorList>
            <person name="Gilroy R."/>
        </authorList>
    </citation>
    <scope>NUCLEOTIDE SEQUENCE</scope>
    <source>
        <strain evidence="2">MalCec1-1739</strain>
    </source>
</reference>
<name>A0A9D2UJD3_9BACT</name>
<comment type="caution">
    <text evidence="2">The sequence shown here is derived from an EMBL/GenBank/DDBJ whole genome shotgun (WGS) entry which is preliminary data.</text>
</comment>
<sequence length="149" mass="17016">MNVMNSHFTTNIVIGLLSCLLATAAMTSCDKSTDHQLRQNWKFERYEFADGTTRDIDSVFINFMKGSMSAIFAYGGHPDYIALNGAYSLTGDSIELQFSDETSMHEVWRPLFDRYFGWGSLKHRFRIQSLTSSALVLERGDTTMYMTKH</sequence>
<organism evidence="2 3">
    <name type="scientific">Candidatus Avibacteroides avistercoris</name>
    <dbReference type="NCBI Taxonomy" id="2840690"/>
    <lineage>
        <taxon>Bacteria</taxon>
        <taxon>Pseudomonadati</taxon>
        <taxon>Bacteroidota</taxon>
        <taxon>Bacteroidia</taxon>
        <taxon>Bacteroidales</taxon>
        <taxon>Bacteroidaceae</taxon>
        <taxon>Bacteroidaceae incertae sedis</taxon>
        <taxon>Candidatus Avibacteroides</taxon>
    </lineage>
</organism>
<protein>
    <submittedName>
        <fullName evidence="2">Lipocalin-like domain-containing protein</fullName>
    </submittedName>
</protein>
<feature type="chain" id="PRO_5039215819" evidence="1">
    <location>
        <begin position="25"/>
        <end position="149"/>
    </location>
</feature>
<evidence type="ECO:0000313" key="3">
    <source>
        <dbReference type="Proteomes" id="UP000787625"/>
    </source>
</evidence>
<dbReference type="AlphaFoldDB" id="A0A9D2UJD3"/>
<accession>A0A9D2UJD3</accession>
<gene>
    <name evidence="2" type="ORF">IAA93_07480</name>
</gene>
<dbReference type="Gene3D" id="2.40.128.280">
    <property type="match status" value="1"/>
</dbReference>
<evidence type="ECO:0000313" key="2">
    <source>
        <dbReference type="EMBL" id="HJD53547.1"/>
    </source>
</evidence>
<reference evidence="2" key="1">
    <citation type="journal article" date="2021" name="PeerJ">
        <title>Extensive microbial diversity within the chicken gut microbiome revealed by metagenomics and culture.</title>
        <authorList>
            <person name="Gilroy R."/>
            <person name="Ravi A."/>
            <person name="Getino M."/>
            <person name="Pursley I."/>
            <person name="Horton D.L."/>
            <person name="Alikhan N.F."/>
            <person name="Baker D."/>
            <person name="Gharbi K."/>
            <person name="Hall N."/>
            <person name="Watson M."/>
            <person name="Adriaenssens E.M."/>
            <person name="Foster-Nyarko E."/>
            <person name="Jarju S."/>
            <person name="Secka A."/>
            <person name="Antonio M."/>
            <person name="Oren A."/>
            <person name="Chaudhuri R.R."/>
            <person name="La Ragione R."/>
            <person name="Hildebrand F."/>
            <person name="Pallen M.J."/>
        </authorList>
    </citation>
    <scope>NUCLEOTIDE SEQUENCE</scope>
    <source>
        <strain evidence="2">MalCec1-1739</strain>
    </source>
</reference>
<keyword evidence="1" id="KW-0732">Signal</keyword>
<proteinExistence type="predicted"/>
<feature type="signal peptide" evidence="1">
    <location>
        <begin position="1"/>
        <end position="24"/>
    </location>
</feature>